<keyword evidence="2" id="KW-0472">Membrane</keyword>
<gene>
    <name evidence="3" type="ORF">DFH08DRAFT_933729</name>
</gene>
<proteinExistence type="predicted"/>
<protein>
    <submittedName>
        <fullName evidence="3">Uncharacterized protein</fullName>
    </submittedName>
</protein>
<dbReference type="Proteomes" id="UP001218218">
    <property type="component" value="Unassembled WGS sequence"/>
</dbReference>
<name>A0AAD7EZG0_9AGAR</name>
<organism evidence="3 4">
    <name type="scientific">Mycena albidolilacea</name>
    <dbReference type="NCBI Taxonomy" id="1033008"/>
    <lineage>
        <taxon>Eukaryota</taxon>
        <taxon>Fungi</taxon>
        <taxon>Dikarya</taxon>
        <taxon>Basidiomycota</taxon>
        <taxon>Agaricomycotina</taxon>
        <taxon>Agaricomycetes</taxon>
        <taxon>Agaricomycetidae</taxon>
        <taxon>Agaricales</taxon>
        <taxon>Marasmiineae</taxon>
        <taxon>Mycenaceae</taxon>
        <taxon>Mycena</taxon>
    </lineage>
</organism>
<evidence type="ECO:0000256" key="1">
    <source>
        <dbReference type="SAM" id="MobiDB-lite"/>
    </source>
</evidence>
<feature type="transmembrane region" description="Helical" evidence="2">
    <location>
        <begin position="20"/>
        <end position="38"/>
    </location>
</feature>
<dbReference type="AlphaFoldDB" id="A0AAD7EZG0"/>
<sequence>MYKQLADATVAAHSHGFWTFLNGTFTLFLGANVVYFLFGKRDCLRKLTGQRPLSALGVVHLLQRRALVRKWHEDFPAIYTEGGLPGSENAGIVAFVRERLVDLSDDPRESGQHPNDKKAQELSDEKHNDPRN</sequence>
<keyword evidence="4" id="KW-1185">Reference proteome</keyword>
<evidence type="ECO:0000313" key="4">
    <source>
        <dbReference type="Proteomes" id="UP001218218"/>
    </source>
</evidence>
<evidence type="ECO:0000313" key="3">
    <source>
        <dbReference type="EMBL" id="KAJ7355982.1"/>
    </source>
</evidence>
<keyword evidence="2" id="KW-1133">Transmembrane helix</keyword>
<dbReference type="EMBL" id="JARIHO010000009">
    <property type="protein sequence ID" value="KAJ7355982.1"/>
    <property type="molecule type" value="Genomic_DNA"/>
</dbReference>
<reference evidence="3" key="1">
    <citation type="submission" date="2023-03" db="EMBL/GenBank/DDBJ databases">
        <title>Massive genome expansion in bonnet fungi (Mycena s.s.) driven by repeated elements and novel gene families across ecological guilds.</title>
        <authorList>
            <consortium name="Lawrence Berkeley National Laboratory"/>
            <person name="Harder C.B."/>
            <person name="Miyauchi S."/>
            <person name="Viragh M."/>
            <person name="Kuo A."/>
            <person name="Thoen E."/>
            <person name="Andreopoulos B."/>
            <person name="Lu D."/>
            <person name="Skrede I."/>
            <person name="Drula E."/>
            <person name="Henrissat B."/>
            <person name="Morin E."/>
            <person name="Kohler A."/>
            <person name="Barry K."/>
            <person name="LaButti K."/>
            <person name="Morin E."/>
            <person name="Salamov A."/>
            <person name="Lipzen A."/>
            <person name="Mereny Z."/>
            <person name="Hegedus B."/>
            <person name="Baldrian P."/>
            <person name="Stursova M."/>
            <person name="Weitz H."/>
            <person name="Taylor A."/>
            <person name="Grigoriev I.V."/>
            <person name="Nagy L.G."/>
            <person name="Martin F."/>
            <person name="Kauserud H."/>
        </authorList>
    </citation>
    <scope>NUCLEOTIDE SEQUENCE</scope>
    <source>
        <strain evidence="3">CBHHK002</strain>
    </source>
</reference>
<feature type="region of interest" description="Disordered" evidence="1">
    <location>
        <begin position="104"/>
        <end position="132"/>
    </location>
</feature>
<accession>A0AAD7EZG0</accession>
<evidence type="ECO:0000256" key="2">
    <source>
        <dbReference type="SAM" id="Phobius"/>
    </source>
</evidence>
<comment type="caution">
    <text evidence="3">The sequence shown here is derived from an EMBL/GenBank/DDBJ whole genome shotgun (WGS) entry which is preliminary data.</text>
</comment>
<keyword evidence="2" id="KW-0812">Transmembrane</keyword>